<proteinExistence type="predicted"/>
<accession>A0ACA9NVU9</accession>
<protein>
    <submittedName>
        <fullName evidence="1">18431_t:CDS:1</fullName>
    </submittedName>
</protein>
<dbReference type="EMBL" id="CAJVQC010016583">
    <property type="protein sequence ID" value="CAG8677783.1"/>
    <property type="molecule type" value="Genomic_DNA"/>
</dbReference>
<organism evidence="1 2">
    <name type="scientific">Racocetra persica</name>
    <dbReference type="NCBI Taxonomy" id="160502"/>
    <lineage>
        <taxon>Eukaryota</taxon>
        <taxon>Fungi</taxon>
        <taxon>Fungi incertae sedis</taxon>
        <taxon>Mucoromycota</taxon>
        <taxon>Glomeromycotina</taxon>
        <taxon>Glomeromycetes</taxon>
        <taxon>Diversisporales</taxon>
        <taxon>Gigasporaceae</taxon>
        <taxon>Racocetra</taxon>
    </lineage>
</organism>
<dbReference type="Proteomes" id="UP000789920">
    <property type="component" value="Unassembled WGS sequence"/>
</dbReference>
<keyword evidence="2" id="KW-1185">Reference proteome</keyword>
<comment type="caution">
    <text evidence="1">The sequence shown here is derived from an EMBL/GenBank/DDBJ whole genome shotgun (WGS) entry which is preliminary data.</text>
</comment>
<name>A0ACA9NVU9_9GLOM</name>
<reference evidence="1" key="1">
    <citation type="submission" date="2021-06" db="EMBL/GenBank/DDBJ databases">
        <authorList>
            <person name="Kallberg Y."/>
            <person name="Tangrot J."/>
            <person name="Rosling A."/>
        </authorList>
    </citation>
    <scope>NUCLEOTIDE SEQUENCE</scope>
    <source>
        <strain evidence="1">MA461A</strain>
    </source>
</reference>
<gene>
    <name evidence="1" type="ORF">RPERSI_LOCUS8967</name>
</gene>
<sequence length="457" mass="51562">MTQLHPLAIVNNSKIYALRQNVSSTCSNLFAEFRIQNLKGPIDEVALNDAILAPCDARENFNFRVSDYDGMSASVRISYNGINHEYLIKRLSSYPGINKLSTNGFSDWVPLDSCTVNILHPFSSSHSAKFSSENGEPPLEIEKVDRAIDNMAGVRCGARLNSNQCLASLFPGSVVTSSKDGNFHIVWSNSIRNISTSIQLFNFIIIGRTNRFFEKAKDRFLLLSVQVLNAIRSIPVLHKTIKIIKCFFESHLIDEQLKDLFKNINDLLIELEQAIGKIINALDENRYEQLNGYFVKTSGILREICRLIENGINKLNALAEQAEVTQQRANFLDYVMRGAILGVVFFSGMTLSAGMPGITRQQLIRRLANGIVGCVTCSSVYGFSYLLSNKYKEDIDKYKKAKEELMKMDELFSNMNDTNVHYLHLDDQLYPGKAEIFANVFKKFQNEVQRSMDLGVV</sequence>
<evidence type="ECO:0000313" key="1">
    <source>
        <dbReference type="EMBL" id="CAG8677783.1"/>
    </source>
</evidence>
<evidence type="ECO:0000313" key="2">
    <source>
        <dbReference type="Proteomes" id="UP000789920"/>
    </source>
</evidence>